<proteinExistence type="predicted"/>
<protein>
    <submittedName>
        <fullName evidence="2">Uncharacterized protein</fullName>
    </submittedName>
</protein>
<dbReference type="Gramene" id="evm.model.07.731">
    <property type="protein sequence ID" value="cds.evm.model.07.731"/>
    <property type="gene ID" value="evm.TU.07.731"/>
</dbReference>
<evidence type="ECO:0000313" key="2">
    <source>
        <dbReference type="EnsemblPlants" id="cds.evm.model.07.731"/>
    </source>
</evidence>
<name>A0A803Q672_CANSA</name>
<dbReference type="EnsemblPlants" id="evm.model.07.731">
    <property type="protein sequence ID" value="cds.evm.model.07.731"/>
    <property type="gene ID" value="evm.TU.07.731"/>
</dbReference>
<dbReference type="AlphaFoldDB" id="A0A803Q672"/>
<feature type="compositionally biased region" description="Basic and acidic residues" evidence="1">
    <location>
        <begin position="46"/>
        <end position="58"/>
    </location>
</feature>
<reference evidence="2" key="1">
    <citation type="submission" date="2018-11" db="EMBL/GenBank/DDBJ databases">
        <authorList>
            <person name="Grassa J C."/>
        </authorList>
    </citation>
    <scope>NUCLEOTIDE SEQUENCE [LARGE SCALE GENOMIC DNA]</scope>
</reference>
<evidence type="ECO:0000256" key="1">
    <source>
        <dbReference type="SAM" id="MobiDB-lite"/>
    </source>
</evidence>
<dbReference type="EMBL" id="UZAU01000644">
    <property type="status" value="NOT_ANNOTATED_CDS"/>
    <property type="molecule type" value="Genomic_DNA"/>
</dbReference>
<feature type="compositionally biased region" description="Polar residues" evidence="1">
    <location>
        <begin position="27"/>
        <end position="43"/>
    </location>
</feature>
<keyword evidence="3" id="KW-1185">Reference proteome</keyword>
<dbReference type="Proteomes" id="UP000596661">
    <property type="component" value="Chromosome 7"/>
</dbReference>
<feature type="compositionally biased region" description="Basic and acidic residues" evidence="1">
    <location>
        <begin position="1"/>
        <end position="26"/>
    </location>
</feature>
<sequence length="71" mass="8154">MADSTPRNKESHPEETTHRLEKEPHGSQRTNSGRNDGNFNPTGEQIPERQSEDADDPTRFIPQVELENRKL</sequence>
<accession>A0A803Q672</accession>
<feature type="region of interest" description="Disordered" evidence="1">
    <location>
        <begin position="1"/>
        <end position="71"/>
    </location>
</feature>
<evidence type="ECO:0000313" key="3">
    <source>
        <dbReference type="Proteomes" id="UP000596661"/>
    </source>
</evidence>
<organism evidence="2 3">
    <name type="scientific">Cannabis sativa</name>
    <name type="common">Hemp</name>
    <name type="synonym">Marijuana</name>
    <dbReference type="NCBI Taxonomy" id="3483"/>
    <lineage>
        <taxon>Eukaryota</taxon>
        <taxon>Viridiplantae</taxon>
        <taxon>Streptophyta</taxon>
        <taxon>Embryophyta</taxon>
        <taxon>Tracheophyta</taxon>
        <taxon>Spermatophyta</taxon>
        <taxon>Magnoliopsida</taxon>
        <taxon>eudicotyledons</taxon>
        <taxon>Gunneridae</taxon>
        <taxon>Pentapetalae</taxon>
        <taxon>rosids</taxon>
        <taxon>fabids</taxon>
        <taxon>Rosales</taxon>
        <taxon>Cannabaceae</taxon>
        <taxon>Cannabis</taxon>
    </lineage>
</organism>
<reference evidence="2" key="2">
    <citation type="submission" date="2021-03" db="UniProtKB">
        <authorList>
            <consortium name="EnsemblPlants"/>
        </authorList>
    </citation>
    <scope>IDENTIFICATION</scope>
</reference>